<feature type="transmembrane region" description="Helical" evidence="13">
    <location>
        <begin position="6"/>
        <end position="29"/>
    </location>
</feature>
<evidence type="ECO:0000256" key="11">
    <source>
        <dbReference type="ARBA" id="ARBA00033342"/>
    </source>
</evidence>
<keyword evidence="6 13" id="KW-0472">Membrane</keyword>
<keyword evidence="16" id="KW-1185">Reference proteome</keyword>
<evidence type="ECO:0000256" key="6">
    <source>
        <dbReference type="ARBA" id="ARBA00023136"/>
    </source>
</evidence>
<dbReference type="PANTHER" id="PTHR12428">
    <property type="entry name" value="OXA1"/>
    <property type="match status" value="1"/>
</dbReference>
<dbReference type="Pfam" id="PF02096">
    <property type="entry name" value="60KD_IMP"/>
    <property type="match status" value="1"/>
</dbReference>
<feature type="domain" description="Membrane insertase YidC/Oxa/ALB C-terminal" evidence="14">
    <location>
        <begin position="17"/>
        <end position="204"/>
    </location>
</feature>
<reference evidence="15" key="1">
    <citation type="journal article" date="2014" name="Int. J. Syst. Evol. Microbiol.">
        <title>Complete genome sequence of Corynebacterium casei LMG S-19264T (=DSM 44701T), isolated from a smear-ripened cheese.</title>
        <authorList>
            <consortium name="US DOE Joint Genome Institute (JGI-PGF)"/>
            <person name="Walter F."/>
            <person name="Albersmeier A."/>
            <person name="Kalinowski J."/>
            <person name="Ruckert C."/>
        </authorList>
    </citation>
    <scope>NUCLEOTIDE SEQUENCE</scope>
    <source>
        <strain evidence="15">JCM 3276</strain>
    </source>
</reference>
<comment type="similarity">
    <text evidence="2">Belongs to the OXA1/ALB3/YidC family. Type 1 subfamily.</text>
</comment>
<evidence type="ECO:0000313" key="16">
    <source>
        <dbReference type="Proteomes" id="UP000660680"/>
    </source>
</evidence>
<dbReference type="GO" id="GO:0032977">
    <property type="term" value="F:membrane insertase activity"/>
    <property type="evidence" value="ECO:0007669"/>
    <property type="project" value="InterPro"/>
</dbReference>
<dbReference type="InterPro" id="IPR028055">
    <property type="entry name" value="YidC/Oxa/ALB_C"/>
</dbReference>
<dbReference type="Proteomes" id="UP000660680">
    <property type="component" value="Unassembled WGS sequence"/>
</dbReference>
<comment type="subcellular location">
    <subcellularLocation>
        <location evidence="1 12">Membrane</location>
        <topology evidence="1 12">Multi-pass membrane protein</topology>
    </subcellularLocation>
</comment>
<dbReference type="InterPro" id="IPR001708">
    <property type="entry name" value="YidC/ALB3/OXA1/COX18"/>
</dbReference>
<evidence type="ECO:0000256" key="2">
    <source>
        <dbReference type="ARBA" id="ARBA00010527"/>
    </source>
</evidence>
<comment type="caution">
    <text evidence="15">The sequence shown here is derived from an EMBL/GenBank/DDBJ whole genome shotgun (WGS) entry which is preliminary data.</text>
</comment>
<evidence type="ECO:0000256" key="7">
    <source>
        <dbReference type="ARBA" id="ARBA00025034"/>
    </source>
</evidence>
<gene>
    <name evidence="15" type="primary">yidC</name>
    <name evidence="15" type="ORF">GCM10010171_47750</name>
</gene>
<feature type="transmembrane region" description="Helical" evidence="13">
    <location>
        <begin position="80"/>
        <end position="101"/>
    </location>
</feature>
<evidence type="ECO:0000256" key="8">
    <source>
        <dbReference type="ARBA" id="ARBA00026028"/>
    </source>
</evidence>
<feature type="transmembrane region" description="Helical" evidence="13">
    <location>
        <begin position="166"/>
        <end position="190"/>
    </location>
</feature>
<proteinExistence type="inferred from homology"/>
<sequence>MFHDLGAALAGLATPVLAIVAFTALVRLLMHPLARAAVRGEKARAALAPQVGALKTRYGNDPRTLQRKTLELYRESGTSLFTGCLPALVQIPFFMVMYRLVTTDSPLLDGALFGAPLGTHWLGVFAFTPVFVGLFAALTAVAYATARWQAAQALRSGAPEPPMARWLRLLPFGTVPVAAVLPLAAGVYLLTTTTWTLVERALLYRLL</sequence>
<accession>A0A918GNB0</accession>
<keyword evidence="5 13" id="KW-1133">Transmembrane helix</keyword>
<dbReference type="EMBL" id="BMRB01000004">
    <property type="protein sequence ID" value="GGS46991.1"/>
    <property type="molecule type" value="Genomic_DNA"/>
</dbReference>
<dbReference type="AlphaFoldDB" id="A0A918GNB0"/>
<reference evidence="15" key="2">
    <citation type="submission" date="2020-09" db="EMBL/GenBank/DDBJ databases">
        <authorList>
            <person name="Sun Q."/>
            <person name="Ohkuma M."/>
        </authorList>
    </citation>
    <scope>NUCLEOTIDE SEQUENCE</scope>
    <source>
        <strain evidence="15">JCM 3276</strain>
    </source>
</reference>
<dbReference type="PANTHER" id="PTHR12428:SF65">
    <property type="entry name" value="CYTOCHROME C OXIDASE ASSEMBLY PROTEIN COX18, MITOCHONDRIAL"/>
    <property type="match status" value="1"/>
</dbReference>
<protein>
    <recommendedName>
        <fullName evidence="3">Membrane protein insertase YidC</fullName>
    </recommendedName>
    <alternativeName>
        <fullName evidence="11">Foldase YidC</fullName>
    </alternativeName>
    <alternativeName>
        <fullName evidence="10">Membrane integrase YidC</fullName>
    </alternativeName>
    <alternativeName>
        <fullName evidence="9">Membrane protein YidC</fullName>
    </alternativeName>
</protein>
<name>A0A918GNB0_9PSEU</name>
<dbReference type="GO" id="GO:0005886">
    <property type="term" value="C:plasma membrane"/>
    <property type="evidence" value="ECO:0007669"/>
    <property type="project" value="TreeGrafter"/>
</dbReference>
<keyword evidence="4 12" id="KW-0812">Transmembrane</keyword>
<feature type="transmembrane region" description="Helical" evidence="13">
    <location>
        <begin position="121"/>
        <end position="145"/>
    </location>
</feature>
<evidence type="ECO:0000256" key="5">
    <source>
        <dbReference type="ARBA" id="ARBA00022989"/>
    </source>
</evidence>
<dbReference type="NCBIfam" id="TIGR03592">
    <property type="entry name" value="yidC_oxa1_cterm"/>
    <property type="match status" value="1"/>
</dbReference>
<dbReference type="RefSeq" id="WP_189212793.1">
    <property type="nucleotide sequence ID" value="NZ_BMRB01000004.1"/>
</dbReference>
<comment type="function">
    <text evidence="7">Required for the insertion and/or proper folding and/or complex formation of integral membrane proteins into the membrane. Involved in integration of membrane proteins that insert both dependently and independently of the Sec translocase complex, as well as at least some lipoproteins. Aids folding of multispanning membrane proteins.</text>
</comment>
<evidence type="ECO:0000256" key="1">
    <source>
        <dbReference type="ARBA" id="ARBA00004141"/>
    </source>
</evidence>
<dbReference type="GO" id="GO:0051205">
    <property type="term" value="P:protein insertion into membrane"/>
    <property type="evidence" value="ECO:0007669"/>
    <property type="project" value="TreeGrafter"/>
</dbReference>
<comment type="subunit">
    <text evidence="8">Interacts with the Sec translocase complex via SecD. Specifically interacts with transmembrane segments of nascent integral membrane proteins during membrane integration.</text>
</comment>
<evidence type="ECO:0000256" key="3">
    <source>
        <dbReference type="ARBA" id="ARBA00015325"/>
    </source>
</evidence>
<evidence type="ECO:0000256" key="13">
    <source>
        <dbReference type="SAM" id="Phobius"/>
    </source>
</evidence>
<evidence type="ECO:0000256" key="12">
    <source>
        <dbReference type="RuleBase" id="RU003945"/>
    </source>
</evidence>
<evidence type="ECO:0000259" key="14">
    <source>
        <dbReference type="Pfam" id="PF02096"/>
    </source>
</evidence>
<evidence type="ECO:0000256" key="10">
    <source>
        <dbReference type="ARBA" id="ARBA00033245"/>
    </source>
</evidence>
<evidence type="ECO:0000256" key="9">
    <source>
        <dbReference type="ARBA" id="ARBA00031538"/>
    </source>
</evidence>
<evidence type="ECO:0000256" key="4">
    <source>
        <dbReference type="ARBA" id="ARBA00022692"/>
    </source>
</evidence>
<organism evidence="15 16">
    <name type="scientific">Actinokineospora fastidiosa</name>
    <dbReference type="NCBI Taxonomy" id="1816"/>
    <lineage>
        <taxon>Bacteria</taxon>
        <taxon>Bacillati</taxon>
        <taxon>Actinomycetota</taxon>
        <taxon>Actinomycetes</taxon>
        <taxon>Pseudonocardiales</taxon>
        <taxon>Pseudonocardiaceae</taxon>
        <taxon>Actinokineospora</taxon>
    </lineage>
</organism>
<evidence type="ECO:0000313" key="15">
    <source>
        <dbReference type="EMBL" id="GGS46991.1"/>
    </source>
</evidence>